<dbReference type="OrthoDB" id="5183782at2"/>
<comment type="caution">
    <text evidence="3">The sequence shown here is derived from an EMBL/GenBank/DDBJ whole genome shotgun (WGS) entry which is preliminary data.</text>
</comment>
<evidence type="ECO:0000313" key="4">
    <source>
        <dbReference type="Proteomes" id="UP000281726"/>
    </source>
</evidence>
<dbReference type="PROSITE" id="PS51257">
    <property type="entry name" value="PROKAR_LIPOPROTEIN"/>
    <property type="match status" value="1"/>
</dbReference>
<evidence type="ECO:0000256" key="1">
    <source>
        <dbReference type="SAM" id="MobiDB-lite"/>
    </source>
</evidence>
<dbReference type="RefSeq" id="WP_120732357.1">
    <property type="nucleotide sequence ID" value="NZ_RBAK01000018.1"/>
</dbReference>
<accession>A0A3A9YST6</accession>
<feature type="signal peptide" evidence="2">
    <location>
        <begin position="1"/>
        <end position="19"/>
    </location>
</feature>
<keyword evidence="4" id="KW-1185">Reference proteome</keyword>
<feature type="region of interest" description="Disordered" evidence="1">
    <location>
        <begin position="65"/>
        <end position="93"/>
    </location>
</feature>
<reference evidence="3 4" key="1">
    <citation type="journal article" date="2004" name="Syst. Appl. Microbiol.">
        <title>Cryptoendolithic actinomycetes from antarctic sandstone rock samples: Micromonospora endolithica sp. nov. and two isolates related to Micromonospora coerulea Jensen 1932.</title>
        <authorList>
            <person name="Hirsch P."/>
            <person name="Mevs U."/>
            <person name="Kroppenstedt R.M."/>
            <person name="Schumann P."/>
            <person name="Stackebrandt E."/>
        </authorList>
    </citation>
    <scope>NUCLEOTIDE SEQUENCE [LARGE SCALE GENOMIC DNA]</scope>
    <source>
        <strain evidence="3 4">JCM 12677</strain>
    </source>
</reference>
<dbReference type="Proteomes" id="UP000281726">
    <property type="component" value="Unassembled WGS sequence"/>
</dbReference>
<dbReference type="EMBL" id="RBAK01000018">
    <property type="protein sequence ID" value="RKN39063.1"/>
    <property type="molecule type" value="Genomic_DNA"/>
</dbReference>
<dbReference type="AlphaFoldDB" id="A0A3A9YST6"/>
<feature type="chain" id="PRO_5039114016" description="DUF3558 domain-containing protein" evidence="2">
    <location>
        <begin position="20"/>
        <end position="154"/>
    </location>
</feature>
<sequence>MRTAIGRIAAAFIVTAVLAACNRESAAASPDIWSRDGREVSADEVTSYAGHPHCNWEQAQFLHVSWPPGTDASDRSETRQYVRDPEGVLGDEALRRAYQPDATLPRDAQATGYTSGSTTLWLAPSDRDTRAYLVTTDPRRVEAWPRVEPPVGCD</sequence>
<proteinExistence type="predicted"/>
<protein>
    <recommendedName>
        <fullName evidence="5">DUF3558 domain-containing protein</fullName>
    </recommendedName>
</protein>
<evidence type="ECO:0000256" key="2">
    <source>
        <dbReference type="SAM" id="SignalP"/>
    </source>
</evidence>
<keyword evidence="2" id="KW-0732">Signal</keyword>
<evidence type="ECO:0008006" key="5">
    <source>
        <dbReference type="Google" id="ProtNLM"/>
    </source>
</evidence>
<name>A0A3A9YST6_9ACTN</name>
<gene>
    <name evidence="3" type="ORF">D7223_29310</name>
</gene>
<feature type="compositionally biased region" description="Basic and acidic residues" evidence="1">
    <location>
        <begin position="72"/>
        <end position="86"/>
    </location>
</feature>
<organism evidence="3 4">
    <name type="scientific">Micromonospora endolithica</name>
    <dbReference type="NCBI Taxonomy" id="230091"/>
    <lineage>
        <taxon>Bacteria</taxon>
        <taxon>Bacillati</taxon>
        <taxon>Actinomycetota</taxon>
        <taxon>Actinomycetes</taxon>
        <taxon>Micromonosporales</taxon>
        <taxon>Micromonosporaceae</taxon>
        <taxon>Micromonospora</taxon>
    </lineage>
</organism>
<evidence type="ECO:0000313" key="3">
    <source>
        <dbReference type="EMBL" id="RKN39063.1"/>
    </source>
</evidence>